<organism evidence="10 11">
    <name type="scientific">Exiguobacterium indicum</name>
    <dbReference type="NCBI Taxonomy" id="296995"/>
    <lineage>
        <taxon>Bacteria</taxon>
        <taxon>Bacillati</taxon>
        <taxon>Bacillota</taxon>
        <taxon>Bacilli</taxon>
        <taxon>Bacillales</taxon>
        <taxon>Bacillales Family XII. Incertae Sedis</taxon>
        <taxon>Exiguobacterium</taxon>
    </lineage>
</organism>
<evidence type="ECO:0000256" key="4">
    <source>
        <dbReference type="ARBA" id="ARBA00016244"/>
    </source>
</evidence>
<evidence type="ECO:0000313" key="10">
    <source>
        <dbReference type="EMBL" id="KTR27486.1"/>
    </source>
</evidence>
<dbReference type="EMBL" id="LDQV01000014">
    <property type="protein sequence ID" value="KTR27486.1"/>
    <property type="molecule type" value="Genomic_DNA"/>
</dbReference>
<gene>
    <name evidence="7" type="primary">flgK</name>
    <name evidence="10" type="ORF">RSA11_05740</name>
</gene>
<dbReference type="GO" id="GO:0044780">
    <property type="term" value="P:bacterial-type flagellum assembly"/>
    <property type="evidence" value="ECO:0007669"/>
    <property type="project" value="InterPro"/>
</dbReference>
<dbReference type="Pfam" id="PF06429">
    <property type="entry name" value="Flg_bbr_C"/>
    <property type="match status" value="1"/>
</dbReference>
<keyword evidence="5 7" id="KW-0964">Secreted</keyword>
<keyword evidence="10" id="KW-0969">Cilium</keyword>
<reference evidence="10 11" key="1">
    <citation type="journal article" date="2016" name="Front. Microbiol.">
        <title>Genomic Resource of Rice Seed Associated Bacteria.</title>
        <authorList>
            <person name="Midha S."/>
            <person name="Bansal K."/>
            <person name="Sharma S."/>
            <person name="Kumar N."/>
            <person name="Patil P.P."/>
            <person name="Chaudhry V."/>
            <person name="Patil P.B."/>
        </authorList>
    </citation>
    <scope>NUCLEOTIDE SEQUENCE [LARGE SCALE GENOMIC DNA]</scope>
    <source>
        <strain evidence="10 11">RSA11</strain>
    </source>
</reference>
<dbReference type="SUPFAM" id="SSF64518">
    <property type="entry name" value="Phase 1 flagellin"/>
    <property type="match status" value="1"/>
</dbReference>
<keyword evidence="10" id="KW-0282">Flagellum</keyword>
<feature type="domain" description="Flagellar basal-body/hook protein C-terminal" evidence="8">
    <location>
        <begin position="468"/>
        <end position="511"/>
    </location>
</feature>
<dbReference type="InterPro" id="IPR053927">
    <property type="entry name" value="FlgK_helical"/>
</dbReference>
<dbReference type="Pfam" id="PF22638">
    <property type="entry name" value="FlgK_D1"/>
    <property type="match status" value="1"/>
</dbReference>
<evidence type="ECO:0000256" key="3">
    <source>
        <dbReference type="ARBA" id="ARBA00009677"/>
    </source>
</evidence>
<keyword evidence="6 7" id="KW-0975">Bacterial flagellum</keyword>
<accession>A0AAW3MF52</accession>
<keyword evidence="10" id="KW-0966">Cell projection</keyword>
<protein>
    <recommendedName>
        <fullName evidence="4 7">Flagellar hook-associated protein 1</fullName>
        <shortName evidence="7">HAP1</shortName>
    </recommendedName>
</protein>
<dbReference type="Proteomes" id="UP000072605">
    <property type="component" value="Unassembled WGS sequence"/>
</dbReference>
<dbReference type="GO" id="GO:0005576">
    <property type="term" value="C:extracellular region"/>
    <property type="evidence" value="ECO:0007669"/>
    <property type="project" value="UniProtKB-SubCell"/>
</dbReference>
<evidence type="ECO:0000259" key="9">
    <source>
        <dbReference type="Pfam" id="PF22638"/>
    </source>
</evidence>
<sequence length="518" mass="56132">MGSTFMGLETGRRALTTSQWALQATGNNVSNAGTAGFSRQRLVQATTEQLSVSLGGGKNVQFGTGVRGELVERLRDVMVDKQYRDESTKYAYYSTKAAAFGRMEDIINEPSETGLAKTLDSFWASLQGLSKNPQDSGARSVVRQQADTVSKTFNYLATSLTKVQGDLKNELDVSTKKVNDLLQKIYNVNTQIHEIEPIGVLPNDLYDERDRYFDELSTYVDFEKESIDASDIVSGNMGNAAKIAEGRVNVKLIMPGGATSEVVNMKTDTKARSIEFTTDPTTKAITGYQTDTTPVLFTPTKGFSNGKLWALLQMHGYQNSGETTLTGEYPKMLNNLDKMAKQFAESFNVQHSSHAIVTEDATTKATITTKGTDKFFVASSGTEITAQNIAVGSEIWSSLSNIIVSKDGNIGDGSGAQALADIKTKTLSGLGATIGSFYQSIIGDMGVATSQTIDLGKNASVLMENADQRRMSVSAVSLDEEMTMMIQYQHAYNAAARNITTVDEMLDKIINGMGLVGR</sequence>
<dbReference type="NCBIfam" id="TIGR02492">
    <property type="entry name" value="flgK_ends"/>
    <property type="match status" value="1"/>
</dbReference>
<evidence type="ECO:0000259" key="8">
    <source>
        <dbReference type="Pfam" id="PF06429"/>
    </source>
</evidence>
<evidence type="ECO:0000256" key="2">
    <source>
        <dbReference type="ARBA" id="ARBA00004613"/>
    </source>
</evidence>
<dbReference type="AlphaFoldDB" id="A0AAW3MF52"/>
<comment type="subcellular location">
    <subcellularLocation>
        <location evidence="1 7">Bacterial flagellum</location>
    </subcellularLocation>
    <subcellularLocation>
        <location evidence="2 7">Secreted</location>
    </subcellularLocation>
</comment>
<evidence type="ECO:0000256" key="5">
    <source>
        <dbReference type="ARBA" id="ARBA00022525"/>
    </source>
</evidence>
<dbReference type="InterPro" id="IPR010930">
    <property type="entry name" value="Flg_bb/hook_C_dom"/>
</dbReference>
<proteinExistence type="inferred from homology"/>
<comment type="caution">
    <text evidence="10">The sequence shown here is derived from an EMBL/GenBank/DDBJ whole genome shotgun (WGS) entry which is preliminary data.</text>
</comment>
<dbReference type="GO" id="GO:0009424">
    <property type="term" value="C:bacterial-type flagellum hook"/>
    <property type="evidence" value="ECO:0007669"/>
    <property type="project" value="UniProtKB-UniRule"/>
</dbReference>
<evidence type="ECO:0000256" key="6">
    <source>
        <dbReference type="ARBA" id="ARBA00023143"/>
    </source>
</evidence>
<dbReference type="PANTHER" id="PTHR30033">
    <property type="entry name" value="FLAGELLAR HOOK-ASSOCIATED PROTEIN 1"/>
    <property type="match status" value="1"/>
</dbReference>
<evidence type="ECO:0000313" key="11">
    <source>
        <dbReference type="Proteomes" id="UP000072605"/>
    </source>
</evidence>
<evidence type="ECO:0000256" key="1">
    <source>
        <dbReference type="ARBA" id="ARBA00004365"/>
    </source>
</evidence>
<dbReference type="RefSeq" id="WP_058713359.1">
    <property type="nucleotide sequence ID" value="NZ_LDQV01000014.1"/>
</dbReference>
<comment type="similarity">
    <text evidence="3 7">Belongs to the flagella basal body rod proteins family.</text>
</comment>
<evidence type="ECO:0000256" key="7">
    <source>
        <dbReference type="RuleBase" id="RU362065"/>
    </source>
</evidence>
<dbReference type="InterPro" id="IPR002371">
    <property type="entry name" value="FlgK"/>
</dbReference>
<dbReference type="PANTHER" id="PTHR30033:SF1">
    <property type="entry name" value="FLAGELLAR HOOK-ASSOCIATED PROTEIN 1"/>
    <property type="match status" value="1"/>
</dbReference>
<feature type="domain" description="Flagellar hook-associated protein FlgK helical" evidence="9">
    <location>
        <begin position="101"/>
        <end position="353"/>
    </location>
</feature>
<dbReference type="PRINTS" id="PR01005">
    <property type="entry name" value="FLGHOOKAP1"/>
</dbReference>
<dbReference type="GO" id="GO:0005198">
    <property type="term" value="F:structural molecule activity"/>
    <property type="evidence" value="ECO:0007669"/>
    <property type="project" value="UniProtKB-UniRule"/>
</dbReference>
<name>A0AAW3MF52_9BACL</name>